<evidence type="ECO:0000256" key="11">
    <source>
        <dbReference type="ARBA" id="ARBA00023004"/>
    </source>
</evidence>
<reference evidence="16 17" key="1">
    <citation type="submission" date="2016-11" db="EMBL/GenBank/DDBJ databases">
        <authorList>
            <person name="Jaros S."/>
            <person name="Januszkiewicz K."/>
            <person name="Wedrychowicz H."/>
        </authorList>
    </citation>
    <scope>NUCLEOTIDE SEQUENCE [LARGE SCALE GENOMIC DNA]</scope>
    <source>
        <strain evidence="16 17">DSM 17918</strain>
    </source>
</reference>
<comment type="catalytic activity">
    <reaction evidence="13 14">
        <text>glycyl-[formate C-acetyltransferase] + reduced [flavodoxin] + S-adenosyl-L-methionine = glycin-2-yl radical-[formate C-acetyltransferase] + semiquinone [flavodoxin] + 5'-deoxyadenosine + L-methionine + H(+)</text>
        <dbReference type="Rhea" id="RHEA:19225"/>
        <dbReference type="Rhea" id="RHEA-COMP:10622"/>
        <dbReference type="Rhea" id="RHEA-COMP:12190"/>
        <dbReference type="Rhea" id="RHEA-COMP:12191"/>
        <dbReference type="Rhea" id="RHEA-COMP:14480"/>
        <dbReference type="ChEBI" id="CHEBI:15378"/>
        <dbReference type="ChEBI" id="CHEBI:17319"/>
        <dbReference type="ChEBI" id="CHEBI:29947"/>
        <dbReference type="ChEBI" id="CHEBI:32722"/>
        <dbReference type="ChEBI" id="CHEBI:57618"/>
        <dbReference type="ChEBI" id="CHEBI:57844"/>
        <dbReference type="ChEBI" id="CHEBI:59789"/>
        <dbReference type="ChEBI" id="CHEBI:140311"/>
        <dbReference type="EC" id="1.97.1.4"/>
    </reaction>
</comment>
<dbReference type="Proteomes" id="UP000184088">
    <property type="component" value="Unassembled WGS sequence"/>
</dbReference>
<dbReference type="OrthoDB" id="9782387at2"/>
<evidence type="ECO:0000256" key="2">
    <source>
        <dbReference type="ARBA" id="ARBA00004496"/>
    </source>
</evidence>
<dbReference type="AlphaFoldDB" id="A0A1M5F672"/>
<dbReference type="InterPro" id="IPR040074">
    <property type="entry name" value="BssD/PflA/YjjW"/>
</dbReference>
<gene>
    <name evidence="16" type="ORF">SAMN02746089_02684</name>
</gene>
<keyword evidence="12 14" id="KW-0411">Iron-sulfur</keyword>
<dbReference type="PROSITE" id="PS51918">
    <property type="entry name" value="RADICAL_SAM"/>
    <property type="match status" value="1"/>
</dbReference>
<dbReference type="GO" id="GO:0016829">
    <property type="term" value="F:lyase activity"/>
    <property type="evidence" value="ECO:0007669"/>
    <property type="project" value="UniProtKB-KW"/>
</dbReference>
<dbReference type="SFLD" id="SFLDG01066">
    <property type="entry name" value="organic_radical-activating_enz"/>
    <property type="match status" value="1"/>
</dbReference>
<keyword evidence="16" id="KW-0670">Pyruvate</keyword>
<comment type="subcellular location">
    <subcellularLocation>
        <location evidence="2 14">Cytoplasm</location>
    </subcellularLocation>
</comment>
<dbReference type="Gene3D" id="3.20.20.70">
    <property type="entry name" value="Aldolase class I"/>
    <property type="match status" value="1"/>
</dbReference>
<keyword evidence="8 14" id="KW-0949">S-adenosyl-L-methionine</keyword>
<sequence>MKGYIHSIETCGAVDGPGIRYVVFTQGCPLRCRYCHNPDTWKISDGKEITVDEIIADAVKYKPYMKFSGGGLTLTGGEPTLQIDFATELFKRCRKEGIHTALDTSGYVDIEKADKLLRYTDLVLLDIKHIDRDKHMDITGVPNDKTLRFAQHLSDMKIPTWIRYVLVPGLTDDEKDIENLAQFVSGLSSVERVEILPYHIMGVNKWEKLGYDYTLKNVNPPSEADVAKATAIFKKHLKEYQKVVA</sequence>
<dbReference type="InterPro" id="IPR058240">
    <property type="entry name" value="rSAM_sf"/>
</dbReference>
<dbReference type="SFLD" id="SFLDG01118">
    <property type="entry name" value="activating_enzymes__group_2"/>
    <property type="match status" value="1"/>
</dbReference>
<evidence type="ECO:0000256" key="1">
    <source>
        <dbReference type="ARBA" id="ARBA00003141"/>
    </source>
</evidence>
<keyword evidence="6 14" id="KW-0004">4Fe-4S</keyword>
<dbReference type="InterPro" id="IPR001989">
    <property type="entry name" value="Radical_activat_CS"/>
</dbReference>
<name>A0A1M5F672_9THEO</name>
<evidence type="ECO:0000313" key="17">
    <source>
        <dbReference type="Proteomes" id="UP000184088"/>
    </source>
</evidence>
<dbReference type="Pfam" id="PF04055">
    <property type="entry name" value="Radical_SAM"/>
    <property type="match status" value="1"/>
</dbReference>
<evidence type="ECO:0000256" key="12">
    <source>
        <dbReference type="ARBA" id="ARBA00023014"/>
    </source>
</evidence>
<dbReference type="CDD" id="cd01335">
    <property type="entry name" value="Radical_SAM"/>
    <property type="match status" value="1"/>
</dbReference>
<keyword evidence="16" id="KW-0456">Lyase</keyword>
<dbReference type="PANTHER" id="PTHR30352">
    <property type="entry name" value="PYRUVATE FORMATE-LYASE-ACTIVATING ENZYME"/>
    <property type="match status" value="1"/>
</dbReference>
<dbReference type="InterPro" id="IPR013785">
    <property type="entry name" value="Aldolase_TIM"/>
</dbReference>
<proteinExistence type="inferred from homology"/>
<evidence type="ECO:0000256" key="14">
    <source>
        <dbReference type="RuleBase" id="RU362053"/>
    </source>
</evidence>
<evidence type="ECO:0000313" key="16">
    <source>
        <dbReference type="EMBL" id="SHF86591.1"/>
    </source>
</evidence>
<evidence type="ECO:0000259" key="15">
    <source>
        <dbReference type="PROSITE" id="PS51918"/>
    </source>
</evidence>
<evidence type="ECO:0000256" key="6">
    <source>
        <dbReference type="ARBA" id="ARBA00022485"/>
    </source>
</evidence>
<dbReference type="STRING" id="1121256.SAMN02746089_02684"/>
<accession>A0A1M5F672</accession>
<dbReference type="GO" id="GO:0005737">
    <property type="term" value="C:cytoplasm"/>
    <property type="evidence" value="ECO:0007669"/>
    <property type="project" value="UniProtKB-SubCell"/>
</dbReference>
<dbReference type="SFLD" id="SFLDF00278">
    <property type="entry name" value="pyruvate_formate-lyase_activas"/>
    <property type="match status" value="1"/>
</dbReference>
<dbReference type="InterPro" id="IPR007197">
    <property type="entry name" value="rSAM"/>
</dbReference>
<keyword evidence="11 14" id="KW-0408">Iron</keyword>
<dbReference type="PANTHER" id="PTHR30352:SF5">
    <property type="entry name" value="PYRUVATE FORMATE-LYASE 1-ACTIVATING ENZYME"/>
    <property type="match status" value="1"/>
</dbReference>
<dbReference type="InterPro" id="IPR034457">
    <property type="entry name" value="Organic_radical-activating"/>
</dbReference>
<evidence type="ECO:0000256" key="8">
    <source>
        <dbReference type="ARBA" id="ARBA00022691"/>
    </source>
</evidence>
<dbReference type="RefSeq" id="WP_073346455.1">
    <property type="nucleotide sequence ID" value="NZ_FQVH01000055.1"/>
</dbReference>
<dbReference type="EMBL" id="FQVH01000055">
    <property type="protein sequence ID" value="SHF86591.1"/>
    <property type="molecule type" value="Genomic_DNA"/>
</dbReference>
<comment type="similarity">
    <text evidence="3 14">Belongs to the organic radical-activating enzymes family.</text>
</comment>
<dbReference type="NCBIfam" id="TIGR02493">
    <property type="entry name" value="PFLA"/>
    <property type="match status" value="1"/>
</dbReference>
<dbReference type="EC" id="1.97.1.4" evidence="4 14"/>
<dbReference type="PIRSF" id="PIRSF000371">
    <property type="entry name" value="PFL_act_enz"/>
    <property type="match status" value="1"/>
</dbReference>
<keyword evidence="7 14" id="KW-0963">Cytoplasm</keyword>
<comment type="function">
    <text evidence="1 14">Activation of pyruvate formate-lyase under anaerobic conditions by generation of an organic free radical, using S-adenosylmethionine and reduced flavodoxin as cosubstrates to produce 5'-deoxy-adenosine.</text>
</comment>
<evidence type="ECO:0000256" key="5">
    <source>
        <dbReference type="ARBA" id="ARBA00021356"/>
    </source>
</evidence>
<evidence type="ECO:0000256" key="7">
    <source>
        <dbReference type="ARBA" id="ARBA00022490"/>
    </source>
</evidence>
<dbReference type="InterPro" id="IPR012839">
    <property type="entry name" value="Organic_radical_activase"/>
</dbReference>
<comment type="cofactor">
    <cofactor evidence="14">
        <name>[4Fe-4S] cluster</name>
        <dbReference type="ChEBI" id="CHEBI:49883"/>
    </cofactor>
    <text evidence="14">Binds 1 [4Fe-4S] cluster. The cluster is coordinated with 3 cysteines and an exchangeable S-adenosyl-L-methionine.</text>
</comment>
<evidence type="ECO:0000256" key="10">
    <source>
        <dbReference type="ARBA" id="ARBA00023002"/>
    </source>
</evidence>
<evidence type="ECO:0000256" key="9">
    <source>
        <dbReference type="ARBA" id="ARBA00022723"/>
    </source>
</evidence>
<evidence type="ECO:0000256" key="4">
    <source>
        <dbReference type="ARBA" id="ARBA00012303"/>
    </source>
</evidence>
<dbReference type="SFLD" id="SFLDS00029">
    <property type="entry name" value="Radical_SAM"/>
    <property type="match status" value="1"/>
</dbReference>
<organism evidence="16 17">
    <name type="scientific">Caldanaerobius fijiensis DSM 17918</name>
    <dbReference type="NCBI Taxonomy" id="1121256"/>
    <lineage>
        <taxon>Bacteria</taxon>
        <taxon>Bacillati</taxon>
        <taxon>Bacillota</taxon>
        <taxon>Clostridia</taxon>
        <taxon>Thermoanaerobacterales</taxon>
        <taxon>Thermoanaerobacteraceae</taxon>
        <taxon>Caldanaerobius</taxon>
    </lineage>
</organism>
<keyword evidence="17" id="KW-1185">Reference proteome</keyword>
<evidence type="ECO:0000256" key="13">
    <source>
        <dbReference type="ARBA" id="ARBA00047533"/>
    </source>
</evidence>
<dbReference type="PROSITE" id="PS01087">
    <property type="entry name" value="RADICAL_ACTIVATING"/>
    <property type="match status" value="1"/>
</dbReference>
<protein>
    <recommendedName>
        <fullName evidence="5 14">Pyruvate formate-lyase-activating enzyme</fullName>
        <ecNumber evidence="4 14">1.97.1.4</ecNumber>
    </recommendedName>
</protein>
<dbReference type="GO" id="GO:0051539">
    <property type="term" value="F:4 iron, 4 sulfur cluster binding"/>
    <property type="evidence" value="ECO:0007669"/>
    <property type="project" value="UniProtKB-UniRule"/>
</dbReference>
<dbReference type="GO" id="GO:0006006">
    <property type="term" value="P:glucose metabolic process"/>
    <property type="evidence" value="ECO:0007669"/>
    <property type="project" value="UniProtKB-KW"/>
</dbReference>
<dbReference type="SFLD" id="SFLDG01067">
    <property type="entry name" value="SPASM/twitch_domain_containing"/>
    <property type="match status" value="1"/>
</dbReference>
<keyword evidence="10 14" id="KW-0560">Oxidoreductase</keyword>
<dbReference type="InterPro" id="IPR012838">
    <property type="entry name" value="PFL1_activating"/>
</dbReference>
<dbReference type="GO" id="GO:0043365">
    <property type="term" value="F:[formate-C-acetyltransferase]-activating enzyme activity"/>
    <property type="evidence" value="ECO:0007669"/>
    <property type="project" value="UniProtKB-UniRule"/>
</dbReference>
<keyword evidence="9 14" id="KW-0479">Metal-binding</keyword>
<dbReference type="GO" id="GO:0046872">
    <property type="term" value="F:metal ion binding"/>
    <property type="evidence" value="ECO:0007669"/>
    <property type="project" value="UniProtKB-UniRule"/>
</dbReference>
<feature type="domain" description="Radical SAM core" evidence="15">
    <location>
        <begin position="14"/>
        <end position="245"/>
    </location>
</feature>
<dbReference type="SUPFAM" id="SSF102114">
    <property type="entry name" value="Radical SAM enzymes"/>
    <property type="match status" value="1"/>
</dbReference>
<evidence type="ECO:0000256" key="3">
    <source>
        <dbReference type="ARBA" id="ARBA00009777"/>
    </source>
</evidence>
<dbReference type="InterPro" id="IPR034465">
    <property type="entry name" value="Pyruvate_for-lyase_activase"/>
</dbReference>